<feature type="non-terminal residue" evidence="1">
    <location>
        <position position="1"/>
    </location>
</feature>
<dbReference type="AlphaFoldDB" id="A0A9D2B0X8"/>
<comment type="caution">
    <text evidence="1">The sequence shown here is derived from an EMBL/GenBank/DDBJ whole genome shotgun (WGS) entry which is preliminary data.</text>
</comment>
<evidence type="ECO:0000313" key="2">
    <source>
        <dbReference type="Proteomes" id="UP000886829"/>
    </source>
</evidence>
<gene>
    <name evidence="1" type="ORF">H9850_06620</name>
</gene>
<proteinExistence type="predicted"/>
<dbReference type="EMBL" id="DXEV01000131">
    <property type="protein sequence ID" value="HIX57128.1"/>
    <property type="molecule type" value="Genomic_DNA"/>
</dbReference>
<sequence length="73" mass="8557">QLLVSRFGKSTGNTEWSNDANRLLTLTHKKYLSEITRQVPQLRNFAPIVQLNIYKQGMDIYDYNRLNRNSISI</sequence>
<name>A0A9D2B0X8_9GAMM</name>
<dbReference type="Proteomes" id="UP000886829">
    <property type="component" value="Unassembled WGS sequence"/>
</dbReference>
<evidence type="ECO:0000313" key="1">
    <source>
        <dbReference type="EMBL" id="HIX57128.1"/>
    </source>
</evidence>
<organism evidence="1 2">
    <name type="scientific">Candidatus Anaerobiospirillum pullistercoris</name>
    <dbReference type="NCBI Taxonomy" id="2838452"/>
    <lineage>
        <taxon>Bacteria</taxon>
        <taxon>Pseudomonadati</taxon>
        <taxon>Pseudomonadota</taxon>
        <taxon>Gammaproteobacteria</taxon>
        <taxon>Aeromonadales</taxon>
        <taxon>Succinivibrionaceae</taxon>
        <taxon>Anaerobiospirillum</taxon>
    </lineage>
</organism>
<protein>
    <submittedName>
        <fullName evidence="1">Uncharacterized protein</fullName>
    </submittedName>
</protein>
<reference evidence="1" key="2">
    <citation type="submission" date="2021-04" db="EMBL/GenBank/DDBJ databases">
        <authorList>
            <person name="Gilroy R."/>
        </authorList>
    </citation>
    <scope>NUCLEOTIDE SEQUENCE</scope>
    <source>
        <strain evidence="1">USASDec5-558</strain>
    </source>
</reference>
<reference evidence="1" key="1">
    <citation type="journal article" date="2021" name="PeerJ">
        <title>Extensive microbial diversity within the chicken gut microbiome revealed by metagenomics and culture.</title>
        <authorList>
            <person name="Gilroy R."/>
            <person name="Ravi A."/>
            <person name="Getino M."/>
            <person name="Pursley I."/>
            <person name="Horton D.L."/>
            <person name="Alikhan N.F."/>
            <person name="Baker D."/>
            <person name="Gharbi K."/>
            <person name="Hall N."/>
            <person name="Watson M."/>
            <person name="Adriaenssens E.M."/>
            <person name="Foster-Nyarko E."/>
            <person name="Jarju S."/>
            <person name="Secka A."/>
            <person name="Antonio M."/>
            <person name="Oren A."/>
            <person name="Chaudhuri R.R."/>
            <person name="La Ragione R."/>
            <person name="Hildebrand F."/>
            <person name="Pallen M.J."/>
        </authorList>
    </citation>
    <scope>NUCLEOTIDE SEQUENCE</scope>
    <source>
        <strain evidence="1">USASDec5-558</strain>
    </source>
</reference>
<accession>A0A9D2B0X8</accession>